<feature type="compositionally biased region" description="Polar residues" evidence="5">
    <location>
        <begin position="182"/>
        <end position="196"/>
    </location>
</feature>
<reference evidence="9" key="1">
    <citation type="submission" date="2017-03" db="EMBL/GenBank/DDBJ databases">
        <title>Genomes of endolithic fungi from Antarctica.</title>
        <authorList>
            <person name="Coleine C."/>
            <person name="Masonjones S."/>
            <person name="Stajich J.E."/>
        </authorList>
    </citation>
    <scope>NUCLEOTIDE SEQUENCE [LARGE SCALE GENOMIC DNA]</scope>
    <source>
        <strain evidence="9">CCFEE 5527</strain>
    </source>
</reference>
<feature type="domain" description="Cyclin C-terminal" evidence="7">
    <location>
        <begin position="442"/>
        <end position="557"/>
    </location>
</feature>
<keyword evidence="3" id="KW-0131">Cell cycle</keyword>
<dbReference type="PROSITE" id="PS00292">
    <property type="entry name" value="CYCLINS"/>
    <property type="match status" value="1"/>
</dbReference>
<dbReference type="STRING" id="1507870.A0A1V8TFU7"/>
<dbReference type="Gene3D" id="1.10.472.10">
    <property type="entry name" value="Cyclin-like"/>
    <property type="match status" value="2"/>
</dbReference>
<dbReference type="GO" id="GO:0051301">
    <property type="term" value="P:cell division"/>
    <property type="evidence" value="ECO:0007669"/>
    <property type="project" value="UniProtKB-KW"/>
</dbReference>
<dbReference type="SMART" id="SM01332">
    <property type="entry name" value="Cyclin_C"/>
    <property type="match status" value="1"/>
</dbReference>
<dbReference type="SUPFAM" id="SSF47954">
    <property type="entry name" value="Cyclin-like"/>
    <property type="match status" value="2"/>
</dbReference>
<dbReference type="OrthoDB" id="5590282at2759"/>
<protein>
    <submittedName>
        <fullName evidence="8">Uncharacterized protein</fullName>
    </submittedName>
</protein>
<dbReference type="CDD" id="cd20512">
    <property type="entry name" value="CYCLIN_CLBs_yeast_rpt2"/>
    <property type="match status" value="1"/>
</dbReference>
<gene>
    <name evidence="8" type="ORF">B0A48_04617</name>
</gene>
<dbReference type="InterPro" id="IPR004367">
    <property type="entry name" value="Cyclin_C-dom"/>
</dbReference>
<comment type="similarity">
    <text evidence="4">Belongs to the cyclin family.</text>
</comment>
<dbReference type="PANTHER" id="PTHR10177">
    <property type="entry name" value="CYCLINS"/>
    <property type="match status" value="1"/>
</dbReference>
<dbReference type="InterPro" id="IPR013763">
    <property type="entry name" value="Cyclin-like_dom"/>
</dbReference>
<dbReference type="InterPro" id="IPR006671">
    <property type="entry name" value="Cyclin_N"/>
</dbReference>
<keyword evidence="1" id="KW-0132">Cell division</keyword>
<evidence type="ECO:0000256" key="1">
    <source>
        <dbReference type="ARBA" id="ARBA00022618"/>
    </source>
</evidence>
<dbReference type="InterPro" id="IPR048258">
    <property type="entry name" value="Cyclins_cyclin-box"/>
</dbReference>
<dbReference type="InterPro" id="IPR036915">
    <property type="entry name" value="Cyclin-like_sf"/>
</dbReference>
<feature type="region of interest" description="Disordered" evidence="5">
    <location>
        <begin position="172"/>
        <end position="196"/>
    </location>
</feature>
<evidence type="ECO:0000259" key="6">
    <source>
        <dbReference type="SMART" id="SM00385"/>
    </source>
</evidence>
<name>A0A1V8TFU7_9PEZI</name>
<dbReference type="InterPro" id="IPR039361">
    <property type="entry name" value="Cyclin"/>
</dbReference>
<keyword evidence="2 4" id="KW-0195">Cyclin</keyword>
<dbReference type="Pfam" id="PF00134">
    <property type="entry name" value="Cyclin_N"/>
    <property type="match status" value="1"/>
</dbReference>
<evidence type="ECO:0000313" key="9">
    <source>
        <dbReference type="Proteomes" id="UP000192596"/>
    </source>
</evidence>
<comment type="caution">
    <text evidence="8">The sequence shown here is derived from an EMBL/GenBank/DDBJ whole genome shotgun (WGS) entry which is preliminary data.</text>
</comment>
<dbReference type="AlphaFoldDB" id="A0A1V8TFU7"/>
<dbReference type="EMBL" id="NAJO01000009">
    <property type="protein sequence ID" value="OQO10259.1"/>
    <property type="molecule type" value="Genomic_DNA"/>
</dbReference>
<keyword evidence="9" id="KW-1185">Reference proteome</keyword>
<organism evidence="8 9">
    <name type="scientific">Cryoendolithus antarcticus</name>
    <dbReference type="NCBI Taxonomy" id="1507870"/>
    <lineage>
        <taxon>Eukaryota</taxon>
        <taxon>Fungi</taxon>
        <taxon>Dikarya</taxon>
        <taxon>Ascomycota</taxon>
        <taxon>Pezizomycotina</taxon>
        <taxon>Dothideomycetes</taxon>
        <taxon>Dothideomycetidae</taxon>
        <taxon>Cladosporiales</taxon>
        <taxon>Cladosporiaceae</taxon>
        <taxon>Cryoendolithus</taxon>
    </lineage>
</organism>
<evidence type="ECO:0000256" key="3">
    <source>
        <dbReference type="ARBA" id="ARBA00023306"/>
    </source>
</evidence>
<sequence length="586" mass="64639">MPLPAINAAGNAKTLHQRTKSVPAFATFDNVKAANKKVLGEANANVKLTQPSKDDSALDKKKVAGVEVVKVAATFTRPATRPLGSKSLSHNTMPSGITSAADFAPAAPQSQTIEAVAEQAKKVTAKKSTKVLRETDNAVPKEVVPAPAVISTAPAAPVQHQIVRKTETVPLRDEPAPRPVSHQAQASLPPSVQAQPSLPTHIEQPYLAPVAIATIPAVQPQYAVTAVAPVQQAHQYYDDTTAELYYDDGNTTGRSFGLRGDSTGGVTTVYVPTANDRVKQELAVAEEYVVATRTPEDIEDELWDTSMVAEYGDEIFAYMRSLEARMSPNPRYMESQQEIQWSMRAVLIDWVVQVHSRFNLLPETLFLTINYIDRFLSCKIVSLGKLQLVGATAIFVAAKYEEVNCPTIQEIIYMVDGGYTVDELLKAERFMLSMLQFELGWPGPMSFLRRISKADDYDLETRTLAKYFLEVTIMDERFVGCTPSFLAAGAHCMARLMLQKGDWGHAHAHYSGYTYTQLGPLLHAILECCEDPRKHHLAVFEKYVDKRYKKASTFVETEMGKNFQLPRVVRGASLPSPIDALPNGWR</sequence>
<evidence type="ECO:0000256" key="4">
    <source>
        <dbReference type="RuleBase" id="RU000383"/>
    </source>
</evidence>
<evidence type="ECO:0000256" key="2">
    <source>
        <dbReference type="ARBA" id="ARBA00023127"/>
    </source>
</evidence>
<evidence type="ECO:0000259" key="7">
    <source>
        <dbReference type="SMART" id="SM01332"/>
    </source>
</evidence>
<dbReference type="GO" id="GO:0016538">
    <property type="term" value="F:cyclin-dependent protein serine/threonine kinase regulator activity"/>
    <property type="evidence" value="ECO:0007669"/>
    <property type="project" value="InterPro"/>
</dbReference>
<dbReference type="SMART" id="SM00385">
    <property type="entry name" value="CYCLIN"/>
    <property type="match status" value="2"/>
</dbReference>
<evidence type="ECO:0000256" key="5">
    <source>
        <dbReference type="SAM" id="MobiDB-lite"/>
    </source>
</evidence>
<evidence type="ECO:0000313" key="8">
    <source>
        <dbReference type="EMBL" id="OQO10259.1"/>
    </source>
</evidence>
<feature type="domain" description="Cyclin-like" evidence="6">
    <location>
        <begin position="446"/>
        <end position="527"/>
    </location>
</feature>
<proteinExistence type="inferred from homology"/>
<dbReference type="InParanoid" id="A0A1V8TFU7"/>
<dbReference type="CDD" id="cd20568">
    <property type="entry name" value="CYCLIN_CLBs_yeast_rpt1"/>
    <property type="match status" value="1"/>
</dbReference>
<accession>A0A1V8TFU7</accession>
<dbReference type="FunFam" id="1.10.472.10:FF:000001">
    <property type="entry name" value="G2/mitotic-specific cyclin"/>
    <property type="match status" value="1"/>
</dbReference>
<feature type="domain" description="Cyclin-like" evidence="6">
    <location>
        <begin position="349"/>
        <end position="433"/>
    </location>
</feature>
<dbReference type="GO" id="GO:0044772">
    <property type="term" value="P:mitotic cell cycle phase transition"/>
    <property type="evidence" value="ECO:0007669"/>
    <property type="project" value="InterPro"/>
</dbReference>
<dbReference type="Pfam" id="PF02984">
    <property type="entry name" value="Cyclin_C"/>
    <property type="match status" value="1"/>
</dbReference>
<dbReference type="Proteomes" id="UP000192596">
    <property type="component" value="Unassembled WGS sequence"/>
</dbReference>